<accession>A0A9P6T1N6</accession>
<dbReference type="Proteomes" id="UP000703661">
    <property type="component" value="Unassembled WGS sequence"/>
</dbReference>
<evidence type="ECO:0000313" key="2">
    <source>
        <dbReference type="EMBL" id="KAG0018670.1"/>
    </source>
</evidence>
<dbReference type="AlphaFoldDB" id="A0A9P6T1N6"/>
<comment type="caution">
    <text evidence="2">The sequence shown here is derived from an EMBL/GenBank/DDBJ whole genome shotgun (WGS) entry which is preliminary data.</text>
</comment>
<sequence>MPSSNSTASATPSLLQPISNEDACSTYFAELIDEMPFAVSQFGLVLTTALEGKQARADSGPTQLHFRSKVIPVSGSADEEPVDFTNFDVTFNPSLFTTFSARCESLLMRAAATATIVDTDINLYELSADELANRATSENFVEALKKLGDPWIQGHYQNFLAFIPNMIEHWSAERARQGLEAKKVGCFCINDIWRLPLASLASKPLTIWTRAVKFVISEEDLLKTEPEIRARCQQLEEEQGLVLGPMTENDVKLMLECNKVSYNEEYGRWIVKRSRCFRNKQGDMVAWAGTHGDFSIAALHVLPEYRKAGLGRLILNSLALFHMRLAREVLASNGNKGEDDISTSSLFAHADCVEGNLPTMAFMERCGWRRVGIYNWFEMSCNGNSVEDN</sequence>
<reference evidence="2" key="1">
    <citation type="journal article" date="2020" name="Fungal Divers.">
        <title>Resolving the Mortierellaceae phylogeny through synthesis of multi-gene phylogenetics and phylogenomics.</title>
        <authorList>
            <person name="Vandepol N."/>
            <person name="Liber J."/>
            <person name="Desiro A."/>
            <person name="Na H."/>
            <person name="Kennedy M."/>
            <person name="Barry K."/>
            <person name="Grigoriev I.V."/>
            <person name="Miller A.N."/>
            <person name="O'Donnell K."/>
            <person name="Stajich J.E."/>
            <person name="Bonito G."/>
        </authorList>
    </citation>
    <scope>NUCLEOTIDE SEQUENCE</scope>
    <source>
        <strain evidence="2">NRRL 2769</strain>
    </source>
</reference>
<gene>
    <name evidence="2" type="ORF">BGZ80_006889</name>
</gene>
<dbReference type="GO" id="GO:0016747">
    <property type="term" value="F:acyltransferase activity, transferring groups other than amino-acyl groups"/>
    <property type="evidence" value="ECO:0007669"/>
    <property type="project" value="InterPro"/>
</dbReference>
<dbReference type="EMBL" id="JAAAID010000343">
    <property type="protein sequence ID" value="KAG0018670.1"/>
    <property type="molecule type" value="Genomic_DNA"/>
</dbReference>
<dbReference type="Gene3D" id="3.40.630.30">
    <property type="match status" value="1"/>
</dbReference>
<dbReference type="InterPro" id="IPR000182">
    <property type="entry name" value="GNAT_dom"/>
</dbReference>
<organism evidence="2 3">
    <name type="scientific">Entomortierella chlamydospora</name>
    <dbReference type="NCBI Taxonomy" id="101097"/>
    <lineage>
        <taxon>Eukaryota</taxon>
        <taxon>Fungi</taxon>
        <taxon>Fungi incertae sedis</taxon>
        <taxon>Mucoromycota</taxon>
        <taxon>Mortierellomycotina</taxon>
        <taxon>Mortierellomycetes</taxon>
        <taxon>Mortierellales</taxon>
        <taxon>Mortierellaceae</taxon>
        <taxon>Entomortierella</taxon>
    </lineage>
</organism>
<evidence type="ECO:0000259" key="1">
    <source>
        <dbReference type="PROSITE" id="PS51186"/>
    </source>
</evidence>
<proteinExistence type="predicted"/>
<dbReference type="SUPFAM" id="SSF55729">
    <property type="entry name" value="Acyl-CoA N-acyltransferases (Nat)"/>
    <property type="match status" value="1"/>
</dbReference>
<keyword evidence="3" id="KW-1185">Reference proteome</keyword>
<name>A0A9P6T1N6_9FUNG</name>
<feature type="domain" description="N-acetyltransferase" evidence="1">
    <location>
        <begin position="241"/>
        <end position="384"/>
    </location>
</feature>
<dbReference type="InterPro" id="IPR016181">
    <property type="entry name" value="Acyl_CoA_acyltransferase"/>
</dbReference>
<dbReference type="PROSITE" id="PS51186">
    <property type="entry name" value="GNAT"/>
    <property type="match status" value="1"/>
</dbReference>
<evidence type="ECO:0000313" key="3">
    <source>
        <dbReference type="Proteomes" id="UP000703661"/>
    </source>
</evidence>
<protein>
    <recommendedName>
        <fullName evidence="1">N-acetyltransferase domain-containing protein</fullName>
    </recommendedName>
</protein>